<protein>
    <submittedName>
        <fullName evidence="1">Uncharacterized protein</fullName>
    </submittedName>
</protein>
<dbReference type="Proteomes" id="UP000297597">
    <property type="component" value="Unassembled WGS sequence"/>
</dbReference>
<dbReference type="AlphaFoldDB" id="A0A4Y7RLZ7"/>
<accession>A0A4Y7RLZ7</accession>
<dbReference type="EMBL" id="QFFZ01000034">
    <property type="protein sequence ID" value="TEB10018.1"/>
    <property type="molecule type" value="Genomic_DNA"/>
</dbReference>
<name>A0A4Y7RLZ7_9FIRM</name>
<gene>
    <name evidence="1" type="ORF">Pmgp_02713</name>
</gene>
<organism evidence="1 2">
    <name type="scientific">Pelotomaculum propionicicum</name>
    <dbReference type="NCBI Taxonomy" id="258475"/>
    <lineage>
        <taxon>Bacteria</taxon>
        <taxon>Bacillati</taxon>
        <taxon>Bacillota</taxon>
        <taxon>Clostridia</taxon>
        <taxon>Eubacteriales</taxon>
        <taxon>Desulfotomaculaceae</taxon>
        <taxon>Pelotomaculum</taxon>
    </lineage>
</organism>
<reference evidence="1 2" key="1">
    <citation type="journal article" date="2018" name="Environ. Microbiol.">
        <title>Novel energy conservation strategies and behaviour of Pelotomaculum schinkii driving syntrophic propionate catabolism.</title>
        <authorList>
            <person name="Hidalgo-Ahumada C.A.P."/>
            <person name="Nobu M.K."/>
            <person name="Narihiro T."/>
            <person name="Tamaki H."/>
            <person name="Liu W.T."/>
            <person name="Kamagata Y."/>
            <person name="Stams A.J.M."/>
            <person name="Imachi H."/>
            <person name="Sousa D.Z."/>
        </authorList>
    </citation>
    <scope>NUCLEOTIDE SEQUENCE [LARGE SCALE GENOMIC DNA]</scope>
    <source>
        <strain evidence="1 2">MGP</strain>
    </source>
</reference>
<proteinExistence type="predicted"/>
<sequence>MPGWAGREKGVFPIICPGSPKSQFGCWDGEFPWDLKREELEVKVIEIMAVLQGMSVASARRILFNAIRIVEGIKLDLVKFPE</sequence>
<evidence type="ECO:0000313" key="1">
    <source>
        <dbReference type="EMBL" id="TEB10018.1"/>
    </source>
</evidence>
<keyword evidence="2" id="KW-1185">Reference proteome</keyword>
<comment type="caution">
    <text evidence="1">The sequence shown here is derived from an EMBL/GenBank/DDBJ whole genome shotgun (WGS) entry which is preliminary data.</text>
</comment>
<evidence type="ECO:0000313" key="2">
    <source>
        <dbReference type="Proteomes" id="UP000297597"/>
    </source>
</evidence>